<evidence type="ECO:0000313" key="2">
    <source>
        <dbReference type="Proteomes" id="UP000319014"/>
    </source>
</evidence>
<dbReference type="RefSeq" id="WP_142662869.1">
    <property type="nucleotide sequence ID" value="NZ_FXTK01000006.1"/>
</dbReference>
<gene>
    <name evidence="1" type="ORF">SAMN06265221_1066</name>
</gene>
<accession>A0A521D2A7</accession>
<name>A0A521D2A7_9RHOB</name>
<reference evidence="1 2" key="1">
    <citation type="submission" date="2017-05" db="EMBL/GenBank/DDBJ databases">
        <authorList>
            <person name="Varghese N."/>
            <person name="Submissions S."/>
        </authorList>
    </citation>
    <scope>NUCLEOTIDE SEQUENCE [LARGE SCALE GENOMIC DNA]</scope>
    <source>
        <strain evidence="1 2">DSM 100094</strain>
    </source>
</reference>
<evidence type="ECO:0000313" key="1">
    <source>
        <dbReference type="EMBL" id="SMO65823.1"/>
    </source>
</evidence>
<dbReference type="AlphaFoldDB" id="A0A521D2A7"/>
<dbReference type="Proteomes" id="UP000319014">
    <property type="component" value="Unassembled WGS sequence"/>
</dbReference>
<dbReference type="EMBL" id="FXTK01000006">
    <property type="protein sequence ID" value="SMO65823.1"/>
    <property type="molecule type" value="Genomic_DNA"/>
</dbReference>
<protein>
    <submittedName>
        <fullName evidence="1">Uncharacterized protein</fullName>
    </submittedName>
</protein>
<keyword evidence="2" id="KW-1185">Reference proteome</keyword>
<organism evidence="1 2">
    <name type="scientific">Paracoccus laeviglucosivorans</name>
    <dbReference type="NCBI Taxonomy" id="1197861"/>
    <lineage>
        <taxon>Bacteria</taxon>
        <taxon>Pseudomonadati</taxon>
        <taxon>Pseudomonadota</taxon>
        <taxon>Alphaproteobacteria</taxon>
        <taxon>Rhodobacterales</taxon>
        <taxon>Paracoccaceae</taxon>
        <taxon>Paracoccus</taxon>
    </lineage>
</organism>
<sequence length="164" mass="16943">MAQDGDSLQDHANRLIGLPDFGKDGFPAALVISGPRGCATLRIDAALTFDEPPRKAVLMARALGAEHCALLFPSHLRFAGSTGFACLVAVSVDAAGSQMTLFARRQGVAHPLRSGLVGTAPPAGSVAALSSLVAVETSDEDVQRAWQQLEAMGVSIAASGRVLH</sequence>
<proteinExistence type="predicted"/>